<keyword evidence="5" id="KW-1133">Transmembrane helix</keyword>
<evidence type="ECO:0000256" key="3">
    <source>
        <dbReference type="ARBA" id="ARBA00022692"/>
    </source>
</evidence>
<dbReference type="GO" id="GO:0015293">
    <property type="term" value="F:symporter activity"/>
    <property type="evidence" value="ECO:0007669"/>
    <property type="project" value="UniProtKB-KW"/>
</dbReference>
<dbReference type="Proteomes" id="UP001460270">
    <property type="component" value="Unassembled WGS sequence"/>
</dbReference>
<keyword evidence="4" id="KW-0769">Symport</keyword>
<evidence type="ECO:0000256" key="5">
    <source>
        <dbReference type="ARBA" id="ARBA00022989"/>
    </source>
</evidence>
<keyword evidence="2" id="KW-0813">Transport</keyword>
<feature type="signal peptide" evidence="9">
    <location>
        <begin position="1"/>
        <end position="20"/>
    </location>
</feature>
<evidence type="ECO:0000256" key="8">
    <source>
        <dbReference type="ARBA" id="ARBA00023228"/>
    </source>
</evidence>
<proteinExistence type="predicted"/>
<evidence type="ECO:0000256" key="6">
    <source>
        <dbReference type="ARBA" id="ARBA00023136"/>
    </source>
</evidence>
<dbReference type="EMBL" id="JBBPFD010000005">
    <property type="protein sequence ID" value="KAK7925944.1"/>
    <property type="molecule type" value="Genomic_DNA"/>
</dbReference>
<sequence length="96" mass="10724">MMFLVRIPLFLCAMPFPVLRSMMSKIVSKSEQGALFACISCLESLTNTVSSAVFNSIYAATTLIVMRVDFSEEDKQILIDEQGLIQDQNDNRAVIN</sequence>
<keyword evidence="8" id="KW-0458">Lysosome</keyword>
<evidence type="ECO:0000313" key="10">
    <source>
        <dbReference type="EMBL" id="KAK7925944.1"/>
    </source>
</evidence>
<protein>
    <submittedName>
        <fullName evidence="10">Uncharacterized protein</fullName>
    </submittedName>
</protein>
<dbReference type="AlphaFoldDB" id="A0AAW0PLV4"/>
<gene>
    <name evidence="10" type="ORF">WMY93_008254</name>
</gene>
<evidence type="ECO:0000256" key="9">
    <source>
        <dbReference type="SAM" id="SignalP"/>
    </source>
</evidence>
<comment type="subcellular location">
    <subcellularLocation>
        <location evidence="1">Lysosome membrane</location>
        <topology evidence="1">Multi-pass membrane protein</topology>
    </subcellularLocation>
</comment>
<feature type="chain" id="PRO_5043788315" evidence="9">
    <location>
        <begin position="21"/>
        <end position="96"/>
    </location>
</feature>
<evidence type="ECO:0000256" key="2">
    <source>
        <dbReference type="ARBA" id="ARBA00022448"/>
    </source>
</evidence>
<evidence type="ECO:0000256" key="7">
    <source>
        <dbReference type="ARBA" id="ARBA00023180"/>
    </source>
</evidence>
<evidence type="ECO:0000256" key="4">
    <source>
        <dbReference type="ARBA" id="ARBA00022847"/>
    </source>
</evidence>
<dbReference type="GO" id="GO:0005765">
    <property type="term" value="C:lysosomal membrane"/>
    <property type="evidence" value="ECO:0007669"/>
    <property type="project" value="UniProtKB-SubCell"/>
</dbReference>
<organism evidence="10 11">
    <name type="scientific">Mugilogobius chulae</name>
    <name type="common">yellowstripe goby</name>
    <dbReference type="NCBI Taxonomy" id="88201"/>
    <lineage>
        <taxon>Eukaryota</taxon>
        <taxon>Metazoa</taxon>
        <taxon>Chordata</taxon>
        <taxon>Craniata</taxon>
        <taxon>Vertebrata</taxon>
        <taxon>Euteleostomi</taxon>
        <taxon>Actinopterygii</taxon>
        <taxon>Neopterygii</taxon>
        <taxon>Teleostei</taxon>
        <taxon>Neoteleostei</taxon>
        <taxon>Acanthomorphata</taxon>
        <taxon>Gobiaria</taxon>
        <taxon>Gobiiformes</taxon>
        <taxon>Gobioidei</taxon>
        <taxon>Gobiidae</taxon>
        <taxon>Gobionellinae</taxon>
        <taxon>Mugilogobius</taxon>
    </lineage>
</organism>
<keyword evidence="11" id="KW-1185">Reference proteome</keyword>
<keyword evidence="7" id="KW-0325">Glycoprotein</keyword>
<keyword evidence="3" id="KW-0812">Transmembrane</keyword>
<reference evidence="11" key="1">
    <citation type="submission" date="2024-04" db="EMBL/GenBank/DDBJ databases">
        <title>Salinicola lusitanus LLJ914,a marine bacterium isolated from the Okinawa Trough.</title>
        <authorList>
            <person name="Li J."/>
        </authorList>
    </citation>
    <scope>NUCLEOTIDE SEQUENCE [LARGE SCALE GENOMIC DNA]</scope>
</reference>
<dbReference type="PANTHER" id="PTHR23507">
    <property type="entry name" value="ZGC:174356"/>
    <property type="match status" value="1"/>
</dbReference>
<accession>A0AAW0PLV4</accession>
<evidence type="ECO:0000256" key="1">
    <source>
        <dbReference type="ARBA" id="ARBA00004155"/>
    </source>
</evidence>
<name>A0AAW0PLV4_9GOBI</name>
<dbReference type="GO" id="GO:0034486">
    <property type="term" value="P:vacuolar transmembrane transport"/>
    <property type="evidence" value="ECO:0007669"/>
    <property type="project" value="TreeGrafter"/>
</dbReference>
<keyword evidence="9" id="KW-0732">Signal</keyword>
<evidence type="ECO:0000313" key="11">
    <source>
        <dbReference type="Proteomes" id="UP001460270"/>
    </source>
</evidence>
<keyword evidence="6" id="KW-0472">Membrane</keyword>
<comment type="caution">
    <text evidence="10">The sequence shown here is derived from an EMBL/GenBank/DDBJ whole genome shotgun (WGS) entry which is preliminary data.</text>
</comment>
<dbReference type="PANTHER" id="PTHR23507:SF9">
    <property type="entry name" value="LYSOSOMAL PROTON-COUPLED STEROID CONJUGATE AND BILE ACID SYMPORTER SLC46A3"/>
    <property type="match status" value="1"/>
</dbReference>